<dbReference type="Pfam" id="PF00672">
    <property type="entry name" value="HAMP"/>
    <property type="match status" value="1"/>
</dbReference>
<accession>A0ABX8J9F8</accession>
<evidence type="ECO:0000313" key="14">
    <source>
        <dbReference type="EMBL" id="QWV94641.1"/>
    </source>
</evidence>
<keyword evidence="8 11" id="KW-1133">Transmembrane helix</keyword>
<keyword evidence="6 11" id="KW-0812">Transmembrane</keyword>
<dbReference type="InterPro" id="IPR003594">
    <property type="entry name" value="HATPase_dom"/>
</dbReference>
<dbReference type="SMART" id="SM00304">
    <property type="entry name" value="HAMP"/>
    <property type="match status" value="1"/>
</dbReference>
<keyword evidence="7" id="KW-0418">Kinase</keyword>
<evidence type="ECO:0000256" key="4">
    <source>
        <dbReference type="ARBA" id="ARBA00022553"/>
    </source>
</evidence>
<dbReference type="Pfam" id="PF02518">
    <property type="entry name" value="HATPase_c"/>
    <property type="match status" value="1"/>
</dbReference>
<dbReference type="PROSITE" id="PS50109">
    <property type="entry name" value="HIS_KIN"/>
    <property type="match status" value="1"/>
</dbReference>
<evidence type="ECO:0000313" key="15">
    <source>
        <dbReference type="Proteomes" id="UP000683557"/>
    </source>
</evidence>
<comment type="subcellular location">
    <subcellularLocation>
        <location evidence="2">Membrane</location>
        <topology evidence="2">Multi-pass membrane protein</topology>
    </subcellularLocation>
</comment>
<evidence type="ECO:0000256" key="11">
    <source>
        <dbReference type="SAM" id="Phobius"/>
    </source>
</evidence>
<evidence type="ECO:0000256" key="2">
    <source>
        <dbReference type="ARBA" id="ARBA00004141"/>
    </source>
</evidence>
<keyword evidence="10 11" id="KW-0472">Membrane</keyword>
<evidence type="ECO:0000256" key="1">
    <source>
        <dbReference type="ARBA" id="ARBA00000085"/>
    </source>
</evidence>
<feature type="domain" description="HAMP" evidence="13">
    <location>
        <begin position="182"/>
        <end position="237"/>
    </location>
</feature>
<dbReference type="SMART" id="SM00388">
    <property type="entry name" value="HisKA"/>
    <property type="match status" value="1"/>
</dbReference>
<keyword evidence="5" id="KW-0808">Transferase</keyword>
<dbReference type="PANTHER" id="PTHR45436:SF15">
    <property type="entry name" value="SENSOR HISTIDINE KINASE CUSS"/>
    <property type="match status" value="1"/>
</dbReference>
<sequence length="457" mass="49489">MRSMFMKLFFWFWLITVLSGGICFILAFNLRLSPMQARRIHHFDEERRRFASQALTMYGRNAAALRDRGVAIEGAEGFDGDGMRAYLFAADGTPISPGPSPRLVDAVRETAKSDGGDVAPRRDDIVVVRVASPSGTTFLAAAEKVTHVPPGPLGGFPLPPDFWLNMLITLLVSGCACYGLAWGLTTPIRRLRAATQSFAGGDLGARVELGNAAAGDELADLGRDFNRMAERIEKLVNSHRQLLRDVSHELRSPLARLGVALGLARKSAPAVASLDRIEQEADRLNLLIGELLTLSQIEGGSGTTSFGRVDLAELVQEVVRDADFEANASRRSVQSACMQAVMLHGNREMLRRALENVVRNAVRYTEEESSVEVRLEPSGPERAVIRVRDHGPGVPDAQLEAIFRPFYRVGEARDRESGGSGIGLAIASETVVMHGGGISARNADGGGLEVELILPLN</sequence>
<evidence type="ECO:0000256" key="5">
    <source>
        <dbReference type="ARBA" id="ARBA00022679"/>
    </source>
</evidence>
<evidence type="ECO:0000256" key="7">
    <source>
        <dbReference type="ARBA" id="ARBA00022777"/>
    </source>
</evidence>
<organism evidence="14 15">
    <name type="scientific">Geomonas oryzisoli</name>
    <dbReference type="NCBI Taxonomy" id="2847992"/>
    <lineage>
        <taxon>Bacteria</taxon>
        <taxon>Pseudomonadati</taxon>
        <taxon>Thermodesulfobacteriota</taxon>
        <taxon>Desulfuromonadia</taxon>
        <taxon>Geobacterales</taxon>
        <taxon>Geobacteraceae</taxon>
        <taxon>Geomonas</taxon>
    </lineage>
</organism>
<keyword evidence="9" id="KW-0902">Two-component regulatory system</keyword>
<proteinExistence type="predicted"/>
<dbReference type="CDD" id="cd00082">
    <property type="entry name" value="HisKA"/>
    <property type="match status" value="1"/>
</dbReference>
<keyword evidence="15" id="KW-1185">Reference proteome</keyword>
<dbReference type="Pfam" id="PF00512">
    <property type="entry name" value="HisKA"/>
    <property type="match status" value="1"/>
</dbReference>
<feature type="domain" description="Histidine kinase" evidence="12">
    <location>
        <begin position="245"/>
        <end position="457"/>
    </location>
</feature>
<feature type="transmembrane region" description="Helical" evidence="11">
    <location>
        <begin position="162"/>
        <end position="184"/>
    </location>
</feature>
<comment type="catalytic activity">
    <reaction evidence="1">
        <text>ATP + protein L-histidine = ADP + protein N-phospho-L-histidine.</text>
        <dbReference type="EC" id="2.7.13.3"/>
    </reaction>
</comment>
<evidence type="ECO:0000259" key="12">
    <source>
        <dbReference type="PROSITE" id="PS50109"/>
    </source>
</evidence>
<reference evidence="14 15" key="1">
    <citation type="submission" date="2021-06" db="EMBL/GenBank/DDBJ databases">
        <title>Gemonas diversity in paddy soil.</title>
        <authorList>
            <person name="Liu G."/>
        </authorList>
    </citation>
    <scope>NUCLEOTIDE SEQUENCE [LARGE SCALE GENOMIC DNA]</scope>
    <source>
        <strain evidence="14 15">RG10</strain>
    </source>
</reference>
<dbReference type="RefSeq" id="WP_216801370.1">
    <property type="nucleotide sequence ID" value="NZ_CP076723.1"/>
</dbReference>
<dbReference type="PANTHER" id="PTHR45436">
    <property type="entry name" value="SENSOR HISTIDINE KINASE YKOH"/>
    <property type="match status" value="1"/>
</dbReference>
<keyword evidence="4" id="KW-0597">Phosphoprotein</keyword>
<dbReference type="InterPro" id="IPR003660">
    <property type="entry name" value="HAMP_dom"/>
</dbReference>
<evidence type="ECO:0000256" key="6">
    <source>
        <dbReference type="ARBA" id="ARBA00022692"/>
    </source>
</evidence>
<evidence type="ECO:0000256" key="10">
    <source>
        <dbReference type="ARBA" id="ARBA00023136"/>
    </source>
</evidence>
<dbReference type="EC" id="2.7.13.3" evidence="3"/>
<gene>
    <name evidence="14" type="ORF">KP004_05510</name>
</gene>
<evidence type="ECO:0000256" key="9">
    <source>
        <dbReference type="ARBA" id="ARBA00023012"/>
    </source>
</evidence>
<protein>
    <recommendedName>
        <fullName evidence="3">histidine kinase</fullName>
        <ecNumber evidence="3">2.7.13.3</ecNumber>
    </recommendedName>
</protein>
<evidence type="ECO:0000256" key="8">
    <source>
        <dbReference type="ARBA" id="ARBA00022989"/>
    </source>
</evidence>
<evidence type="ECO:0000256" key="3">
    <source>
        <dbReference type="ARBA" id="ARBA00012438"/>
    </source>
</evidence>
<dbReference type="EMBL" id="CP076723">
    <property type="protein sequence ID" value="QWV94641.1"/>
    <property type="molecule type" value="Genomic_DNA"/>
</dbReference>
<dbReference type="InterPro" id="IPR003661">
    <property type="entry name" value="HisK_dim/P_dom"/>
</dbReference>
<dbReference type="CDD" id="cd06225">
    <property type="entry name" value="HAMP"/>
    <property type="match status" value="1"/>
</dbReference>
<evidence type="ECO:0000259" key="13">
    <source>
        <dbReference type="PROSITE" id="PS50885"/>
    </source>
</evidence>
<dbReference type="SMART" id="SM00387">
    <property type="entry name" value="HATPase_c"/>
    <property type="match status" value="1"/>
</dbReference>
<dbReference type="PROSITE" id="PS50885">
    <property type="entry name" value="HAMP"/>
    <property type="match status" value="1"/>
</dbReference>
<dbReference type="InterPro" id="IPR050428">
    <property type="entry name" value="TCS_sensor_his_kinase"/>
</dbReference>
<dbReference type="Proteomes" id="UP000683557">
    <property type="component" value="Chromosome"/>
</dbReference>
<dbReference type="InterPro" id="IPR005467">
    <property type="entry name" value="His_kinase_dom"/>
</dbReference>
<name>A0ABX8J9F8_9BACT</name>